<evidence type="ECO:0000313" key="10">
    <source>
        <dbReference type="Proteomes" id="UP000093928"/>
    </source>
</evidence>
<dbReference type="GO" id="GO:0048039">
    <property type="term" value="F:ubiquinone binding"/>
    <property type="evidence" value="ECO:0007669"/>
    <property type="project" value="TreeGrafter"/>
</dbReference>
<keyword evidence="5 7" id="KW-0472">Membrane</keyword>
<comment type="subcellular location">
    <subcellularLocation>
        <location evidence="1">Endomembrane system</location>
        <topology evidence="1">Multi-pass membrane protein</topology>
    </subcellularLocation>
    <subcellularLocation>
        <location evidence="6">Membrane</location>
        <topology evidence="6">Multi-pass membrane protein</topology>
    </subcellularLocation>
</comment>
<dbReference type="OrthoDB" id="9768329at2"/>
<evidence type="ECO:0000256" key="6">
    <source>
        <dbReference type="RuleBase" id="RU000320"/>
    </source>
</evidence>
<evidence type="ECO:0000259" key="8">
    <source>
        <dbReference type="Pfam" id="PF00361"/>
    </source>
</evidence>
<feature type="transmembrane region" description="Helical" evidence="7">
    <location>
        <begin position="6"/>
        <end position="24"/>
    </location>
</feature>
<keyword evidence="3 6" id="KW-0812">Transmembrane</keyword>
<dbReference type="InterPro" id="IPR001750">
    <property type="entry name" value="ND/Mrp_TM"/>
</dbReference>
<dbReference type="PANTHER" id="PTHR43507:SF1">
    <property type="entry name" value="NADH-UBIQUINONE OXIDOREDUCTASE CHAIN 4"/>
    <property type="match status" value="1"/>
</dbReference>
<feature type="transmembrane region" description="Helical" evidence="7">
    <location>
        <begin position="172"/>
        <end position="193"/>
    </location>
</feature>
<dbReference type="GO" id="GO:0016020">
    <property type="term" value="C:membrane"/>
    <property type="evidence" value="ECO:0007669"/>
    <property type="project" value="UniProtKB-SubCell"/>
</dbReference>
<evidence type="ECO:0000256" key="1">
    <source>
        <dbReference type="ARBA" id="ARBA00004127"/>
    </source>
</evidence>
<gene>
    <name evidence="9" type="ORF">A5634_25525</name>
</gene>
<feature type="transmembrane region" description="Helical" evidence="7">
    <location>
        <begin position="318"/>
        <end position="337"/>
    </location>
</feature>
<keyword evidence="4 7" id="KW-1133">Transmembrane helix</keyword>
<feature type="transmembrane region" description="Helical" evidence="7">
    <location>
        <begin position="115"/>
        <end position="135"/>
    </location>
</feature>
<feature type="transmembrane region" description="Helical" evidence="7">
    <location>
        <begin position="349"/>
        <end position="367"/>
    </location>
</feature>
<feature type="transmembrane region" description="Helical" evidence="7">
    <location>
        <begin position="31"/>
        <end position="54"/>
    </location>
</feature>
<dbReference type="PANTHER" id="PTHR43507">
    <property type="entry name" value="NADH-UBIQUINONE OXIDOREDUCTASE CHAIN 4"/>
    <property type="match status" value="1"/>
</dbReference>
<dbReference type="AlphaFoldDB" id="A0A1A3NWR5"/>
<comment type="caution">
    <text evidence="9">The sequence shown here is derived from an EMBL/GenBank/DDBJ whole genome shotgun (WGS) entry which is preliminary data.</text>
</comment>
<reference evidence="9 10" key="1">
    <citation type="submission" date="2016-06" db="EMBL/GenBank/DDBJ databases">
        <authorList>
            <person name="Kjaerup R.B."/>
            <person name="Dalgaard T.S."/>
            <person name="Juul-Madsen H.R."/>
        </authorList>
    </citation>
    <scope>NUCLEOTIDE SEQUENCE [LARGE SCALE GENOMIC DNA]</scope>
    <source>
        <strain evidence="9 10">1165133.8</strain>
    </source>
</reference>
<dbReference type="InterPro" id="IPR010227">
    <property type="entry name" value="NADH_Q_OxRdtase_chainM/4"/>
</dbReference>
<feature type="transmembrane region" description="Helical" evidence="7">
    <location>
        <begin position="74"/>
        <end position="103"/>
    </location>
</feature>
<feature type="transmembrane region" description="Helical" evidence="7">
    <location>
        <begin position="256"/>
        <end position="276"/>
    </location>
</feature>
<evidence type="ECO:0000256" key="5">
    <source>
        <dbReference type="ARBA" id="ARBA00023136"/>
    </source>
</evidence>
<dbReference type="EMBL" id="LZLS01000131">
    <property type="protein sequence ID" value="OBK25850.1"/>
    <property type="molecule type" value="Genomic_DNA"/>
</dbReference>
<dbReference type="PRINTS" id="PR01437">
    <property type="entry name" value="NUOXDRDTASE4"/>
</dbReference>
<evidence type="ECO:0000313" key="9">
    <source>
        <dbReference type="EMBL" id="OBK25850.1"/>
    </source>
</evidence>
<dbReference type="Pfam" id="PF00361">
    <property type="entry name" value="Proton_antipo_M"/>
    <property type="match status" value="1"/>
</dbReference>
<accession>A0A1A3NWR5</accession>
<feature type="transmembrane region" description="Helical" evidence="7">
    <location>
        <begin position="141"/>
        <end position="160"/>
    </location>
</feature>
<feature type="transmembrane region" description="Helical" evidence="7">
    <location>
        <begin position="288"/>
        <end position="311"/>
    </location>
</feature>
<evidence type="ECO:0000256" key="2">
    <source>
        <dbReference type="ARBA" id="ARBA00009025"/>
    </source>
</evidence>
<name>A0A1A3NWR5_MYCAS</name>
<dbReference type="Proteomes" id="UP000093928">
    <property type="component" value="Unassembled WGS sequence"/>
</dbReference>
<dbReference type="RefSeq" id="WP_065144633.1">
    <property type="nucleotide sequence ID" value="NZ_LZLS01000131.1"/>
</dbReference>
<dbReference type="InterPro" id="IPR003918">
    <property type="entry name" value="NADH_UbQ_OxRdtase"/>
</dbReference>
<evidence type="ECO:0000256" key="7">
    <source>
        <dbReference type="SAM" id="Phobius"/>
    </source>
</evidence>
<dbReference type="NCBIfam" id="NF004500">
    <property type="entry name" value="PRK05846.1-4"/>
    <property type="match status" value="1"/>
</dbReference>
<feature type="domain" description="NADH:quinone oxidoreductase/Mrp antiporter transmembrane" evidence="8">
    <location>
        <begin position="135"/>
        <end position="434"/>
    </location>
</feature>
<organism evidence="9 10">
    <name type="scientific">Mycobacterium asiaticum</name>
    <dbReference type="NCBI Taxonomy" id="1790"/>
    <lineage>
        <taxon>Bacteria</taxon>
        <taxon>Bacillati</taxon>
        <taxon>Actinomycetota</taxon>
        <taxon>Actinomycetes</taxon>
        <taxon>Mycobacteriales</taxon>
        <taxon>Mycobacteriaceae</taxon>
        <taxon>Mycobacterium</taxon>
    </lineage>
</organism>
<comment type="similarity">
    <text evidence="2">Belongs to the complex I subunit 4 family.</text>
</comment>
<feature type="transmembrane region" description="Helical" evidence="7">
    <location>
        <begin position="422"/>
        <end position="442"/>
    </location>
</feature>
<dbReference type="GO" id="GO:0003954">
    <property type="term" value="F:NADH dehydrogenase activity"/>
    <property type="evidence" value="ECO:0007669"/>
    <property type="project" value="TreeGrafter"/>
</dbReference>
<feature type="transmembrane region" description="Helical" evidence="7">
    <location>
        <begin position="222"/>
        <end position="244"/>
    </location>
</feature>
<sequence>MNSIPWLSVLWLLPLAGSVLIILLPPGLRQFAKWTGVAVSILTLAVSLVVATGFNPSGDTYQFLEKRTWIPAFGAGYSLGVDGIALILVLLTTVLVPLLLVAGWNDGGETNPRGVHAYVALTLAIESMVLISVVALDVLLFYVFFEAMLIPMYFLIGGFGQGRERSRAAVKFLLYNLFGGLIMLAAVIGLYVVTSQHGGGTFDFREIVTGVQWGRYSDVDPAVFKALFLGFMFAFAIKAPLWPFHRWLPDAAVESTPATAVLITAVMDKVGTFGMLRYCLQLFPDASAYFRPVIVGLAIVGVIYGAIVAIGQTDMMRLIAYTSISHFGFIIAGIFVMTSQGQSGSTLYMLNHGISTAAVFLIAGFLVSRGGSRNIADYGGVQKVAPILAGTFLVSCMATLSLPGLAPFVSEFLVLLGTFNRYWVAAAFGVTALVLAAIYMLWLYQRMMTGPVAKGNEKIRDLVGREMIVVAPLVALLLVLGVYPKPVLDIINPAVESTMNTIGQHDPAPTVLIGGPNHVPRKAEGPHQ</sequence>
<protein>
    <submittedName>
        <fullName evidence="9">NADH-quinone oxidoreductase subunit M</fullName>
    </submittedName>
</protein>
<dbReference type="GO" id="GO:0015990">
    <property type="term" value="P:electron transport coupled proton transport"/>
    <property type="evidence" value="ECO:0007669"/>
    <property type="project" value="TreeGrafter"/>
</dbReference>
<feature type="transmembrane region" description="Helical" evidence="7">
    <location>
        <begin position="387"/>
        <end position="410"/>
    </location>
</feature>
<proteinExistence type="inferred from homology"/>
<dbReference type="NCBIfam" id="TIGR01972">
    <property type="entry name" value="NDH_I_M"/>
    <property type="match status" value="1"/>
</dbReference>
<feature type="transmembrane region" description="Helical" evidence="7">
    <location>
        <begin position="462"/>
        <end position="483"/>
    </location>
</feature>
<dbReference type="GO" id="GO:0042773">
    <property type="term" value="P:ATP synthesis coupled electron transport"/>
    <property type="evidence" value="ECO:0007669"/>
    <property type="project" value="InterPro"/>
</dbReference>
<evidence type="ECO:0000256" key="4">
    <source>
        <dbReference type="ARBA" id="ARBA00022989"/>
    </source>
</evidence>
<evidence type="ECO:0000256" key="3">
    <source>
        <dbReference type="ARBA" id="ARBA00022692"/>
    </source>
</evidence>
<dbReference type="GO" id="GO:0012505">
    <property type="term" value="C:endomembrane system"/>
    <property type="evidence" value="ECO:0007669"/>
    <property type="project" value="UniProtKB-SubCell"/>
</dbReference>
<dbReference type="GO" id="GO:0008137">
    <property type="term" value="F:NADH dehydrogenase (ubiquinone) activity"/>
    <property type="evidence" value="ECO:0007669"/>
    <property type="project" value="InterPro"/>
</dbReference>